<feature type="region of interest" description="Disordered" evidence="1">
    <location>
        <begin position="145"/>
        <end position="194"/>
    </location>
</feature>
<sequence>MPTAVCRPCVICRSARAACSAVQQSCRNTAARLRRRGLSEREKRSMHCSTAGSAISERDEGVARFIRVVMADRTVSSLRLDRQFVTRLIPRLSRMTRRHSGSILRHWFFQDVEELRAQERERHEAKRLEVFERRMRQIEEVTRKRAALRNSSDSPDRHVGGGVRLDAGGGVGSGHTASGTKPGEEAAGGAVMAVSPFTVRLEERNRRSN</sequence>
<evidence type="ECO:0000313" key="3">
    <source>
        <dbReference type="Proteomes" id="UP000314294"/>
    </source>
</evidence>
<dbReference type="Proteomes" id="UP000314294">
    <property type="component" value="Unassembled WGS sequence"/>
</dbReference>
<organism evidence="2 3">
    <name type="scientific">Liparis tanakae</name>
    <name type="common">Tanaka's snailfish</name>
    <dbReference type="NCBI Taxonomy" id="230148"/>
    <lineage>
        <taxon>Eukaryota</taxon>
        <taxon>Metazoa</taxon>
        <taxon>Chordata</taxon>
        <taxon>Craniata</taxon>
        <taxon>Vertebrata</taxon>
        <taxon>Euteleostomi</taxon>
        <taxon>Actinopterygii</taxon>
        <taxon>Neopterygii</taxon>
        <taxon>Teleostei</taxon>
        <taxon>Neoteleostei</taxon>
        <taxon>Acanthomorphata</taxon>
        <taxon>Eupercaria</taxon>
        <taxon>Perciformes</taxon>
        <taxon>Cottioidei</taxon>
        <taxon>Cottales</taxon>
        <taxon>Liparidae</taxon>
        <taxon>Liparis</taxon>
    </lineage>
</organism>
<evidence type="ECO:0000256" key="1">
    <source>
        <dbReference type="SAM" id="MobiDB-lite"/>
    </source>
</evidence>
<protein>
    <submittedName>
        <fullName evidence="2">Uncharacterized protein</fullName>
    </submittedName>
</protein>
<dbReference type="AlphaFoldDB" id="A0A4Z2FHB2"/>
<comment type="caution">
    <text evidence="2">The sequence shown here is derived from an EMBL/GenBank/DDBJ whole genome shotgun (WGS) entry which is preliminary data.</text>
</comment>
<reference evidence="2 3" key="1">
    <citation type="submission" date="2019-03" db="EMBL/GenBank/DDBJ databases">
        <title>First draft genome of Liparis tanakae, snailfish: a comprehensive survey of snailfish specific genes.</title>
        <authorList>
            <person name="Kim W."/>
            <person name="Song I."/>
            <person name="Jeong J.-H."/>
            <person name="Kim D."/>
            <person name="Kim S."/>
            <person name="Ryu S."/>
            <person name="Song J.Y."/>
            <person name="Lee S.K."/>
        </authorList>
    </citation>
    <scope>NUCLEOTIDE SEQUENCE [LARGE SCALE GENOMIC DNA]</scope>
    <source>
        <tissue evidence="2">Muscle</tissue>
    </source>
</reference>
<feature type="compositionally biased region" description="Gly residues" evidence="1">
    <location>
        <begin position="160"/>
        <end position="173"/>
    </location>
</feature>
<name>A0A4Z2FHB2_9TELE</name>
<keyword evidence="3" id="KW-1185">Reference proteome</keyword>
<evidence type="ECO:0000313" key="2">
    <source>
        <dbReference type="EMBL" id="TNN40598.1"/>
    </source>
</evidence>
<dbReference type="EMBL" id="SRLO01001175">
    <property type="protein sequence ID" value="TNN40598.1"/>
    <property type="molecule type" value="Genomic_DNA"/>
</dbReference>
<accession>A0A4Z2FHB2</accession>
<gene>
    <name evidence="2" type="ORF">EYF80_049234</name>
</gene>
<proteinExistence type="predicted"/>
<dbReference type="OrthoDB" id="8831167at2759"/>
<feature type="compositionally biased region" description="Low complexity" evidence="1">
    <location>
        <begin position="174"/>
        <end position="190"/>
    </location>
</feature>